<dbReference type="EMBL" id="CP001843">
    <property type="protein sequence ID" value="AEF85952.1"/>
    <property type="molecule type" value="Genomic_DNA"/>
</dbReference>
<accession>F5YN91</accession>
<sequence length="238" mass="24712">MKRFLYVIMIALWGIFPPFTHFLAADPIARIQDISGTVELKKSGASSWTPARTGDTLTKDSLISTGFKSTAILALGNSTITVKPLTRLSLAELTTVDGTEQAALNLHTGRVRADVAPPAGGNVDFSVRSPSVTASVRGTAFELDVRNIRVSEGTVLFSPTSGSGRAKAIPVLAGESSFVDTRTGMVISPVMVRAASLNPPAPTGRDTPVKPRASGVAGVAGNQPGSLTINVELTQGGD</sequence>
<dbReference type="PANTHER" id="PTHR38731">
    <property type="entry name" value="LIPL45-RELATED LIPOPROTEIN-RELATED"/>
    <property type="match status" value="1"/>
</dbReference>
<evidence type="ECO:0000256" key="1">
    <source>
        <dbReference type="SAM" id="MobiDB-lite"/>
    </source>
</evidence>
<dbReference type="eggNOG" id="COG4254">
    <property type="taxonomic scope" value="Bacteria"/>
</dbReference>
<dbReference type="InterPro" id="IPR006860">
    <property type="entry name" value="FecR"/>
</dbReference>
<protein>
    <recommendedName>
        <fullName evidence="2">FecR protein domain-containing protein</fullName>
    </recommendedName>
</protein>
<feature type="domain" description="FecR protein" evidence="2">
    <location>
        <begin position="63"/>
        <end position="155"/>
    </location>
</feature>
<dbReference type="Gene3D" id="2.60.120.1440">
    <property type="match status" value="1"/>
</dbReference>
<dbReference type="RefSeq" id="WP_015706359.1">
    <property type="nucleotide sequence ID" value="NC_015578.1"/>
</dbReference>
<evidence type="ECO:0000259" key="2">
    <source>
        <dbReference type="Pfam" id="PF04773"/>
    </source>
</evidence>
<dbReference type="STRING" id="545694.TREPR_0111"/>
<dbReference type="PANTHER" id="PTHR38731:SF1">
    <property type="entry name" value="FECR PROTEIN DOMAIN-CONTAINING PROTEIN"/>
    <property type="match status" value="1"/>
</dbReference>
<evidence type="ECO:0000313" key="4">
    <source>
        <dbReference type="Proteomes" id="UP000009223"/>
    </source>
</evidence>
<gene>
    <name evidence="3" type="ordered locus">TREPR_0111</name>
</gene>
<dbReference type="KEGG" id="tpi:TREPR_0111"/>
<organism evidence="3 4">
    <name type="scientific">Treponema primitia (strain ATCC BAA-887 / DSM 12427 / ZAS-2)</name>
    <dbReference type="NCBI Taxonomy" id="545694"/>
    <lineage>
        <taxon>Bacteria</taxon>
        <taxon>Pseudomonadati</taxon>
        <taxon>Spirochaetota</taxon>
        <taxon>Spirochaetia</taxon>
        <taxon>Spirochaetales</taxon>
        <taxon>Treponemataceae</taxon>
        <taxon>Treponema</taxon>
    </lineage>
</organism>
<dbReference type="HOGENOM" id="CLU_092443_0_0_12"/>
<evidence type="ECO:0000313" key="3">
    <source>
        <dbReference type="EMBL" id="AEF85952.1"/>
    </source>
</evidence>
<reference evidence="3 4" key="2">
    <citation type="journal article" date="2011" name="ISME J.">
        <title>RNA-seq reveals cooperative metabolic interactions between two termite-gut spirochete species in co-culture.</title>
        <authorList>
            <person name="Rosenthal A.Z."/>
            <person name="Matson E.G."/>
            <person name="Eldar A."/>
            <person name="Leadbetter J.R."/>
        </authorList>
    </citation>
    <scope>NUCLEOTIDE SEQUENCE [LARGE SCALE GENOMIC DNA]</scope>
    <source>
        <strain evidence="4">ATCC BAA-887 / DSM 12427 / ZAS-2</strain>
    </source>
</reference>
<dbReference type="Proteomes" id="UP000009223">
    <property type="component" value="Chromosome"/>
</dbReference>
<proteinExistence type="predicted"/>
<name>F5YN91_TREPZ</name>
<feature type="region of interest" description="Disordered" evidence="1">
    <location>
        <begin position="197"/>
        <end position="221"/>
    </location>
</feature>
<dbReference type="AlphaFoldDB" id="F5YN91"/>
<reference evidence="4" key="1">
    <citation type="submission" date="2009-12" db="EMBL/GenBank/DDBJ databases">
        <title>Complete sequence of Treponema primitia strain ZAS-2.</title>
        <authorList>
            <person name="Tetu S.G."/>
            <person name="Matson E."/>
            <person name="Ren Q."/>
            <person name="Seshadri R."/>
            <person name="Elbourne L."/>
            <person name="Hassan K.A."/>
            <person name="Durkin A."/>
            <person name="Radune D."/>
            <person name="Mohamoud Y."/>
            <person name="Shay R."/>
            <person name="Jin S."/>
            <person name="Zhang X."/>
            <person name="Lucey K."/>
            <person name="Ballor N.R."/>
            <person name="Ottesen E."/>
            <person name="Rosenthal R."/>
            <person name="Allen A."/>
            <person name="Leadbetter J.R."/>
            <person name="Paulsen I.T."/>
        </authorList>
    </citation>
    <scope>NUCLEOTIDE SEQUENCE [LARGE SCALE GENOMIC DNA]</scope>
    <source>
        <strain evidence="4">ATCC BAA-887 / DSM 12427 / ZAS-2</strain>
    </source>
</reference>
<keyword evidence="4" id="KW-1185">Reference proteome</keyword>
<dbReference type="Pfam" id="PF04773">
    <property type="entry name" value="FecR"/>
    <property type="match status" value="1"/>
</dbReference>